<evidence type="ECO:0000313" key="2">
    <source>
        <dbReference type="EMBL" id="OAO99901.1"/>
    </source>
</evidence>
<sequence>MIMCSLFASVFDCFVPKSDSKISSTDESDLKVLSSKKPKSKSPRAPIMVSYFPAGSNLSRL</sequence>
<dbReference type="AlphaFoldDB" id="A0A178V4S1"/>
<reference evidence="3" key="1">
    <citation type="journal article" date="2016" name="Proc. Natl. Acad. Sci. U.S.A.">
        <title>Chromosome-level assembly of Arabidopsis thaliana Ler reveals the extent of translocation and inversion polymorphisms.</title>
        <authorList>
            <person name="Zapata L."/>
            <person name="Ding J."/>
            <person name="Willing E.M."/>
            <person name="Hartwig B."/>
            <person name="Bezdan D."/>
            <person name="Jiao W.B."/>
            <person name="Patel V."/>
            <person name="Velikkakam James G."/>
            <person name="Koornneef M."/>
            <person name="Ossowski S."/>
            <person name="Schneeberger K."/>
        </authorList>
    </citation>
    <scope>NUCLEOTIDE SEQUENCE [LARGE SCALE GENOMIC DNA]</scope>
    <source>
        <strain evidence="3">cv. Landsberg erecta</strain>
    </source>
</reference>
<evidence type="ECO:0000256" key="1">
    <source>
        <dbReference type="SAM" id="MobiDB-lite"/>
    </source>
</evidence>
<gene>
    <name evidence="2" type="ordered locus">AXX17_At4g40630</name>
</gene>
<organism evidence="2 3">
    <name type="scientific">Arabidopsis thaliana</name>
    <name type="common">Mouse-ear cress</name>
    <dbReference type="NCBI Taxonomy" id="3702"/>
    <lineage>
        <taxon>Eukaryota</taxon>
        <taxon>Viridiplantae</taxon>
        <taxon>Streptophyta</taxon>
        <taxon>Embryophyta</taxon>
        <taxon>Tracheophyta</taxon>
        <taxon>Spermatophyta</taxon>
        <taxon>Magnoliopsida</taxon>
        <taxon>eudicotyledons</taxon>
        <taxon>Gunneridae</taxon>
        <taxon>Pentapetalae</taxon>
        <taxon>rosids</taxon>
        <taxon>malvids</taxon>
        <taxon>Brassicales</taxon>
        <taxon>Brassicaceae</taxon>
        <taxon>Camelineae</taxon>
        <taxon>Arabidopsis</taxon>
    </lineage>
</organism>
<feature type="region of interest" description="Disordered" evidence="1">
    <location>
        <begin position="20"/>
        <end position="45"/>
    </location>
</feature>
<accession>A0A178V4S1</accession>
<evidence type="ECO:0000313" key="3">
    <source>
        <dbReference type="Proteomes" id="UP000078284"/>
    </source>
</evidence>
<dbReference type="PANTHER" id="PTHR37748:SF1">
    <property type="entry name" value="PROTEIN, PUTATIVE-RELATED"/>
    <property type="match status" value="1"/>
</dbReference>
<name>A0A178V4S1_ARATH</name>
<dbReference type="PANTHER" id="PTHR37748">
    <property type="entry name" value="PROTEIN, PUTATIVE-RELATED"/>
    <property type="match status" value="1"/>
</dbReference>
<proteinExistence type="predicted"/>
<dbReference type="EMBL" id="LUHQ01000004">
    <property type="protein sequence ID" value="OAO99901.1"/>
    <property type="molecule type" value="Genomic_DNA"/>
</dbReference>
<comment type="caution">
    <text evidence="2">The sequence shown here is derived from an EMBL/GenBank/DDBJ whole genome shotgun (WGS) entry which is preliminary data.</text>
</comment>
<protein>
    <submittedName>
        <fullName evidence="2">Uncharacterized protein</fullName>
    </submittedName>
</protein>
<dbReference type="Proteomes" id="UP000078284">
    <property type="component" value="Chromosome 4"/>
</dbReference>